<comment type="caution">
    <text evidence="3">The sequence shown here is derived from an EMBL/GenBank/DDBJ whole genome shotgun (WGS) entry which is preliminary data.</text>
</comment>
<dbReference type="InterPro" id="IPR008906">
    <property type="entry name" value="HATC_C_dom"/>
</dbReference>
<evidence type="ECO:0000259" key="2">
    <source>
        <dbReference type="Pfam" id="PF05699"/>
    </source>
</evidence>
<protein>
    <recommendedName>
        <fullName evidence="2">HAT C-terminal dimerisation domain-containing protein</fullName>
    </recommendedName>
</protein>
<dbReference type="Proteomes" id="UP000499080">
    <property type="component" value="Unassembled WGS sequence"/>
</dbReference>
<dbReference type="OrthoDB" id="6437574at2759"/>
<evidence type="ECO:0000313" key="4">
    <source>
        <dbReference type="Proteomes" id="UP000499080"/>
    </source>
</evidence>
<dbReference type="PANTHER" id="PTHR45749">
    <property type="match status" value="1"/>
</dbReference>
<evidence type="ECO:0000256" key="1">
    <source>
        <dbReference type="SAM" id="MobiDB-lite"/>
    </source>
</evidence>
<proteinExistence type="predicted"/>
<dbReference type="PANTHER" id="PTHR45749:SF35">
    <property type="entry name" value="AC-LIKE TRANSPOSASE-RELATED"/>
    <property type="match status" value="1"/>
</dbReference>
<name>A0A4Y2WQR6_ARAVE</name>
<feature type="domain" description="HAT C-terminal dimerisation" evidence="2">
    <location>
        <begin position="8"/>
        <end position="52"/>
    </location>
</feature>
<keyword evidence="4" id="KW-1185">Reference proteome</keyword>
<dbReference type="Pfam" id="PF05699">
    <property type="entry name" value="Dimer_Tnp_hAT"/>
    <property type="match status" value="1"/>
</dbReference>
<organism evidence="3 4">
    <name type="scientific">Araneus ventricosus</name>
    <name type="common">Orbweaver spider</name>
    <name type="synonym">Epeira ventricosa</name>
    <dbReference type="NCBI Taxonomy" id="182803"/>
    <lineage>
        <taxon>Eukaryota</taxon>
        <taxon>Metazoa</taxon>
        <taxon>Ecdysozoa</taxon>
        <taxon>Arthropoda</taxon>
        <taxon>Chelicerata</taxon>
        <taxon>Arachnida</taxon>
        <taxon>Araneae</taxon>
        <taxon>Araneomorphae</taxon>
        <taxon>Entelegynae</taxon>
        <taxon>Araneoidea</taxon>
        <taxon>Araneidae</taxon>
        <taxon>Araneus</taxon>
    </lineage>
</organism>
<accession>A0A4Y2WQR6</accession>
<dbReference type="AlphaFoldDB" id="A0A4Y2WQR6"/>
<dbReference type="EMBL" id="BGPR01063618">
    <property type="protein sequence ID" value="GBO38790.1"/>
    <property type="molecule type" value="Genomic_DNA"/>
</dbReference>
<evidence type="ECO:0000313" key="3">
    <source>
        <dbReference type="EMBL" id="GBO38790.1"/>
    </source>
</evidence>
<reference evidence="3 4" key="1">
    <citation type="journal article" date="2019" name="Sci. Rep.">
        <title>Orb-weaving spider Araneus ventricosus genome elucidates the spidroin gene catalogue.</title>
        <authorList>
            <person name="Kono N."/>
            <person name="Nakamura H."/>
            <person name="Ohtoshi R."/>
            <person name="Moran D.A.P."/>
            <person name="Shinohara A."/>
            <person name="Yoshida Y."/>
            <person name="Fujiwara M."/>
            <person name="Mori M."/>
            <person name="Tomita M."/>
            <person name="Arakawa K."/>
        </authorList>
    </citation>
    <scope>NUCLEOTIDE SEQUENCE [LARGE SCALE GENOMIC DNA]</scope>
</reference>
<sequence length="149" mass="17078">MSKSGPARCAEDFLTMPVTVAVGERSYSKLKFIKTYLQSIMSQERLVGLAISIKRDFLHNIENEKIIKDSAYKKEHRSVTKWPSPAQAPTPPVGGTSLHRRSDQYNLTTITISTREVRIRLLIRQLLIDELVVPPSRWDTNEDRKILFP</sequence>
<dbReference type="GO" id="GO:0046983">
    <property type="term" value="F:protein dimerization activity"/>
    <property type="evidence" value="ECO:0007669"/>
    <property type="project" value="InterPro"/>
</dbReference>
<gene>
    <name evidence="3" type="ORF">AVEN_20538_1</name>
</gene>
<feature type="region of interest" description="Disordered" evidence="1">
    <location>
        <begin position="78"/>
        <end position="100"/>
    </location>
</feature>